<keyword evidence="2" id="KW-1133">Transmembrane helix</keyword>
<dbReference type="RefSeq" id="WP_345639363.1">
    <property type="nucleotide sequence ID" value="NZ_BAABJQ010000062.1"/>
</dbReference>
<feature type="region of interest" description="Disordered" evidence="1">
    <location>
        <begin position="195"/>
        <end position="244"/>
    </location>
</feature>
<dbReference type="EMBL" id="BAABJQ010000062">
    <property type="protein sequence ID" value="GAA5202292.1"/>
    <property type="molecule type" value="Genomic_DNA"/>
</dbReference>
<evidence type="ECO:0000313" key="4">
    <source>
        <dbReference type="Proteomes" id="UP001501570"/>
    </source>
</evidence>
<sequence length="244" mass="26686">MYRLLVRLYPAAHRRAFGEQMVQTFGDHYRDAVEVGGGSRLRFWVAVLADAGTSLRTEHAAELGALWRRGRRQAATRRLRRGRLTRCEGHRRVATLRRWAPGSRAVPGGMTRRRRVRLRLRYRPSAGRPVRVVFRSHHRQLVYRGRIAVLAGTVVLIAAALGAGTATGHLGTSVLVTGLLLAAWLGHGMRLDRRIPAGPRGDGSAPPGGAGVREPRRPLPLSPAGSAAWPMPDQDPPGQATALI</sequence>
<comment type="caution">
    <text evidence="3">The sequence shown here is derived from an EMBL/GenBank/DDBJ whole genome shotgun (WGS) entry which is preliminary data.</text>
</comment>
<feature type="transmembrane region" description="Helical" evidence="2">
    <location>
        <begin position="141"/>
        <end position="161"/>
    </location>
</feature>
<gene>
    <name evidence="3" type="ORF">GCM10023322_83970</name>
</gene>
<accession>A0ABP9ST19</accession>
<keyword evidence="2" id="KW-0472">Membrane</keyword>
<evidence type="ECO:0000256" key="1">
    <source>
        <dbReference type="SAM" id="MobiDB-lite"/>
    </source>
</evidence>
<keyword evidence="2" id="KW-0812">Transmembrane</keyword>
<organism evidence="3 4">
    <name type="scientific">Rugosimonospora acidiphila</name>
    <dbReference type="NCBI Taxonomy" id="556531"/>
    <lineage>
        <taxon>Bacteria</taxon>
        <taxon>Bacillati</taxon>
        <taxon>Actinomycetota</taxon>
        <taxon>Actinomycetes</taxon>
        <taxon>Micromonosporales</taxon>
        <taxon>Micromonosporaceae</taxon>
        <taxon>Rugosimonospora</taxon>
    </lineage>
</organism>
<protein>
    <submittedName>
        <fullName evidence="3">Uncharacterized protein</fullName>
    </submittedName>
</protein>
<dbReference type="Proteomes" id="UP001501570">
    <property type="component" value="Unassembled WGS sequence"/>
</dbReference>
<feature type="transmembrane region" description="Helical" evidence="2">
    <location>
        <begin position="167"/>
        <end position="186"/>
    </location>
</feature>
<keyword evidence="4" id="KW-1185">Reference proteome</keyword>
<proteinExistence type="predicted"/>
<evidence type="ECO:0000313" key="3">
    <source>
        <dbReference type="EMBL" id="GAA5202292.1"/>
    </source>
</evidence>
<evidence type="ECO:0000256" key="2">
    <source>
        <dbReference type="SAM" id="Phobius"/>
    </source>
</evidence>
<name>A0ABP9ST19_9ACTN</name>
<reference evidence="4" key="1">
    <citation type="journal article" date="2019" name="Int. J. Syst. Evol. Microbiol.">
        <title>The Global Catalogue of Microorganisms (GCM) 10K type strain sequencing project: providing services to taxonomists for standard genome sequencing and annotation.</title>
        <authorList>
            <consortium name="The Broad Institute Genomics Platform"/>
            <consortium name="The Broad Institute Genome Sequencing Center for Infectious Disease"/>
            <person name="Wu L."/>
            <person name="Ma J."/>
        </authorList>
    </citation>
    <scope>NUCLEOTIDE SEQUENCE [LARGE SCALE GENOMIC DNA]</scope>
    <source>
        <strain evidence="4">JCM 18304</strain>
    </source>
</reference>